<evidence type="ECO:0000256" key="3">
    <source>
        <dbReference type="ARBA" id="ARBA00022989"/>
    </source>
</evidence>
<comment type="subcellular location">
    <subcellularLocation>
        <location evidence="1">Cell membrane</location>
        <topology evidence="1">Multi-pass membrane protein</topology>
    </subcellularLocation>
</comment>
<dbReference type="PANTHER" id="PTHR23501:SF154">
    <property type="entry name" value="MULTIDRUG-EFFLUX TRANSPORTER RV1634-RELATED"/>
    <property type="match status" value="1"/>
</dbReference>
<feature type="transmembrane region" description="Helical" evidence="5">
    <location>
        <begin position="272"/>
        <end position="294"/>
    </location>
</feature>
<feature type="transmembrane region" description="Helical" evidence="5">
    <location>
        <begin position="402"/>
        <end position="426"/>
    </location>
</feature>
<sequence length="463" mass="47367">MTTETGEMRATTVKEPGILSGAYLWITIGACALVFLGAFESLAVTTVMPAVSADLDGERLYALAFAGPLATGVIGMVAAGNWADRRGPVEPLYTSVGIFVIGLLVAGFAPTMEVLVAGRFAQGLGSGALTVALYVVVARVYPRELHPAIFAGFAAAWVVPSLIGPTVAGAVTELWSWHWVFLGVVVLVLVALLMVVPALRGLAHDDGDASTPWAFGRLGWSVLAALAVLGLNLFGDVPGVGPVLAAVAVIVALVAVRPLLPRGTLRARRGLPSVILVRGLAAAAFFGAQVYIPYLLTERYEVSPTLAGLSLTGGALAWSVAATVQGRMGARLSSVIAVRIGTVLVLIGIALALATATLRADAALIIAAWIVAGTGMGLMSPRTSALTLALSTPETQGFNSSAMTVADSFGSALALAITGVLFASLVSVADPFTAVFTLAAVIGIVAVVLAPRLATREPQPVEV</sequence>
<feature type="transmembrane region" description="Helical" evidence="5">
    <location>
        <begin position="59"/>
        <end position="79"/>
    </location>
</feature>
<dbReference type="Proteomes" id="UP000317209">
    <property type="component" value="Unassembled WGS sequence"/>
</dbReference>
<dbReference type="PRINTS" id="PR01036">
    <property type="entry name" value="TCRTETB"/>
</dbReference>
<feature type="transmembrane region" description="Helical" evidence="5">
    <location>
        <begin position="432"/>
        <end position="450"/>
    </location>
</feature>
<feature type="transmembrane region" description="Helical" evidence="5">
    <location>
        <begin position="121"/>
        <end position="141"/>
    </location>
</feature>
<dbReference type="SUPFAM" id="SSF103473">
    <property type="entry name" value="MFS general substrate transporter"/>
    <property type="match status" value="1"/>
</dbReference>
<feature type="transmembrane region" description="Helical" evidence="5">
    <location>
        <begin position="21"/>
        <end position="39"/>
    </location>
</feature>
<gene>
    <name evidence="7" type="ORF">FB560_3450</name>
</gene>
<keyword evidence="3 5" id="KW-1133">Transmembrane helix</keyword>
<protein>
    <submittedName>
        <fullName evidence="7">Putative MFS family arabinose efflux permease</fullName>
    </submittedName>
</protein>
<dbReference type="InterPro" id="IPR020846">
    <property type="entry name" value="MFS_dom"/>
</dbReference>
<organism evidence="7 8">
    <name type="scientific">Microbacterium saperdae</name>
    <dbReference type="NCBI Taxonomy" id="69368"/>
    <lineage>
        <taxon>Bacteria</taxon>
        <taxon>Bacillati</taxon>
        <taxon>Actinomycetota</taxon>
        <taxon>Actinomycetes</taxon>
        <taxon>Micrococcales</taxon>
        <taxon>Microbacteriaceae</taxon>
        <taxon>Microbacterium</taxon>
    </lineage>
</organism>
<feature type="domain" description="Major facilitator superfamily (MFS) profile" evidence="6">
    <location>
        <begin position="26"/>
        <end position="458"/>
    </location>
</feature>
<evidence type="ECO:0000313" key="7">
    <source>
        <dbReference type="EMBL" id="TQL81969.1"/>
    </source>
</evidence>
<dbReference type="PANTHER" id="PTHR23501">
    <property type="entry name" value="MAJOR FACILITATOR SUPERFAMILY"/>
    <property type="match status" value="1"/>
</dbReference>
<dbReference type="Pfam" id="PF07690">
    <property type="entry name" value="MFS_1"/>
    <property type="match status" value="1"/>
</dbReference>
<evidence type="ECO:0000259" key="6">
    <source>
        <dbReference type="PROSITE" id="PS50850"/>
    </source>
</evidence>
<feature type="transmembrane region" description="Helical" evidence="5">
    <location>
        <begin position="240"/>
        <end position="260"/>
    </location>
</feature>
<feature type="transmembrane region" description="Helical" evidence="5">
    <location>
        <begin position="214"/>
        <end position="234"/>
    </location>
</feature>
<dbReference type="InterPro" id="IPR011701">
    <property type="entry name" value="MFS"/>
</dbReference>
<proteinExistence type="predicted"/>
<evidence type="ECO:0000256" key="4">
    <source>
        <dbReference type="ARBA" id="ARBA00023136"/>
    </source>
</evidence>
<accession>A0A543BAU3</accession>
<feature type="transmembrane region" description="Helical" evidence="5">
    <location>
        <begin position="177"/>
        <end position="202"/>
    </location>
</feature>
<feature type="transmembrane region" description="Helical" evidence="5">
    <location>
        <begin position="362"/>
        <end position="381"/>
    </location>
</feature>
<keyword evidence="8" id="KW-1185">Reference proteome</keyword>
<dbReference type="PROSITE" id="PS50850">
    <property type="entry name" value="MFS"/>
    <property type="match status" value="1"/>
</dbReference>
<dbReference type="Gene3D" id="1.20.1250.20">
    <property type="entry name" value="MFS general substrate transporter like domains"/>
    <property type="match status" value="1"/>
</dbReference>
<feature type="transmembrane region" description="Helical" evidence="5">
    <location>
        <begin position="91"/>
        <end position="109"/>
    </location>
</feature>
<evidence type="ECO:0000256" key="5">
    <source>
        <dbReference type="SAM" id="Phobius"/>
    </source>
</evidence>
<evidence type="ECO:0000313" key="8">
    <source>
        <dbReference type="Proteomes" id="UP000317209"/>
    </source>
</evidence>
<keyword evidence="2 5" id="KW-0812">Transmembrane</keyword>
<evidence type="ECO:0000256" key="2">
    <source>
        <dbReference type="ARBA" id="ARBA00022692"/>
    </source>
</evidence>
<name>A0A543BAU3_9MICO</name>
<dbReference type="RefSeq" id="WP_407662573.1">
    <property type="nucleotide sequence ID" value="NZ_VFOX01000002.1"/>
</dbReference>
<feature type="transmembrane region" description="Helical" evidence="5">
    <location>
        <begin position="336"/>
        <end position="356"/>
    </location>
</feature>
<dbReference type="GO" id="GO:0005886">
    <property type="term" value="C:plasma membrane"/>
    <property type="evidence" value="ECO:0007669"/>
    <property type="project" value="UniProtKB-SubCell"/>
</dbReference>
<evidence type="ECO:0000256" key="1">
    <source>
        <dbReference type="ARBA" id="ARBA00004651"/>
    </source>
</evidence>
<dbReference type="AlphaFoldDB" id="A0A543BAU3"/>
<dbReference type="Gene3D" id="1.20.1720.10">
    <property type="entry name" value="Multidrug resistance protein D"/>
    <property type="match status" value="1"/>
</dbReference>
<comment type="caution">
    <text evidence="7">The sequence shown here is derived from an EMBL/GenBank/DDBJ whole genome shotgun (WGS) entry which is preliminary data.</text>
</comment>
<dbReference type="GO" id="GO:0022857">
    <property type="term" value="F:transmembrane transporter activity"/>
    <property type="evidence" value="ECO:0007669"/>
    <property type="project" value="InterPro"/>
</dbReference>
<feature type="transmembrane region" description="Helical" evidence="5">
    <location>
        <begin position="306"/>
        <end position="324"/>
    </location>
</feature>
<feature type="transmembrane region" description="Helical" evidence="5">
    <location>
        <begin position="148"/>
        <end position="171"/>
    </location>
</feature>
<dbReference type="EMBL" id="VFOX01000002">
    <property type="protein sequence ID" value="TQL81969.1"/>
    <property type="molecule type" value="Genomic_DNA"/>
</dbReference>
<dbReference type="InterPro" id="IPR036259">
    <property type="entry name" value="MFS_trans_sf"/>
</dbReference>
<reference evidence="7 8" key="1">
    <citation type="submission" date="2019-06" db="EMBL/GenBank/DDBJ databases">
        <title>Sequencing the genomes of 1000 actinobacteria strains.</title>
        <authorList>
            <person name="Klenk H.-P."/>
        </authorList>
    </citation>
    <scope>NUCLEOTIDE SEQUENCE [LARGE SCALE GENOMIC DNA]</scope>
    <source>
        <strain evidence="7 8">DSM 20169</strain>
    </source>
</reference>
<keyword evidence="4 5" id="KW-0472">Membrane</keyword>